<dbReference type="KEGG" id="umr:121100287"/>
<evidence type="ECO:0000313" key="3">
    <source>
        <dbReference type="RefSeq" id="XP_040476780.1"/>
    </source>
</evidence>
<name>A0A8M1F3V7_URSMA</name>
<sequence length="234" mass="25394">MGHPPPCSCFPGQPLQLAMARVLALAPVLANVHTRLSRLLGVPEVSSVGEGLGVQHPWRTGPWHHQHRHSTIPEQHCLVLHATHPATPKQEEGPPHPVPPRSMGACRRTLPTPRGERASPKPHLPDNSPIHCPHSSYSQADPEEDKQEKNQDALGKLDPDSGKTEPQEQDPESIKLDDPPGKEARAFDLHSREACQARPVGPQAGRGHMVPGPSWQGHAVGWTTQEPLGQALCS</sequence>
<keyword evidence="2" id="KW-1185">Reference proteome</keyword>
<feature type="compositionally biased region" description="Basic and acidic residues" evidence="1">
    <location>
        <begin position="146"/>
        <end position="195"/>
    </location>
</feature>
<gene>
    <name evidence="3" type="primary">LOC121100287</name>
</gene>
<dbReference type="GeneID" id="121100287"/>
<accession>A0A8M1F3V7</accession>
<organism evidence="2 3">
    <name type="scientific">Ursus maritimus</name>
    <name type="common">Polar bear</name>
    <name type="synonym">Thalarctos maritimus</name>
    <dbReference type="NCBI Taxonomy" id="29073"/>
    <lineage>
        <taxon>Eukaryota</taxon>
        <taxon>Metazoa</taxon>
        <taxon>Chordata</taxon>
        <taxon>Craniata</taxon>
        <taxon>Vertebrata</taxon>
        <taxon>Euteleostomi</taxon>
        <taxon>Mammalia</taxon>
        <taxon>Eutheria</taxon>
        <taxon>Laurasiatheria</taxon>
        <taxon>Carnivora</taxon>
        <taxon>Caniformia</taxon>
        <taxon>Ursidae</taxon>
        <taxon>Ursus</taxon>
    </lineage>
</organism>
<evidence type="ECO:0000313" key="2">
    <source>
        <dbReference type="Proteomes" id="UP000261680"/>
    </source>
</evidence>
<feature type="region of interest" description="Disordered" evidence="1">
    <location>
        <begin position="86"/>
        <end position="234"/>
    </location>
</feature>
<reference evidence="3" key="1">
    <citation type="submission" date="2025-08" db="UniProtKB">
        <authorList>
            <consortium name="RefSeq"/>
        </authorList>
    </citation>
    <scope>IDENTIFICATION</scope>
    <source>
        <tissue evidence="3">Whole blood</tissue>
    </source>
</reference>
<protein>
    <submittedName>
        <fullName evidence="3">Uncharacterized protein LOC121100287</fullName>
    </submittedName>
</protein>
<dbReference type="RefSeq" id="XP_040476780.1">
    <property type="nucleotide sequence ID" value="XM_040620846.1"/>
</dbReference>
<dbReference type="Proteomes" id="UP000261680">
    <property type="component" value="Unplaced"/>
</dbReference>
<dbReference type="AlphaFoldDB" id="A0A8M1F3V7"/>
<dbReference type="OrthoDB" id="9451238at2759"/>
<feature type="compositionally biased region" description="Polar residues" evidence="1">
    <location>
        <begin position="222"/>
        <end position="234"/>
    </location>
</feature>
<proteinExistence type="predicted"/>
<evidence type="ECO:0000256" key="1">
    <source>
        <dbReference type="SAM" id="MobiDB-lite"/>
    </source>
</evidence>